<proteinExistence type="predicted"/>
<sequence length="222" mass="23398">MTPLLRKPVSTALFALLGLVSASAQAALVEHDLTSANDGLLIFDSLTQREWVDVTHTTNMSVNQFLTSSIYAGKGFHLGTTADITQFFLNAGASAVNANGNFNPVSASYAAAVLLNDLMEHQIPWLDSSGNPWVHGYEDYGNGTSLTIARFAVGEAIGRTTGTATFDTGTNGTNWSRDTTHGAVGIFAWRDAAGQVPEPASLALVSIALLGAFAVGRKRAPR</sequence>
<organism evidence="3 4">
    <name type="scientific">Roseateles toxinivorans</name>
    <dbReference type="NCBI Taxonomy" id="270368"/>
    <lineage>
        <taxon>Bacteria</taxon>
        <taxon>Pseudomonadati</taxon>
        <taxon>Pseudomonadota</taxon>
        <taxon>Betaproteobacteria</taxon>
        <taxon>Burkholderiales</taxon>
        <taxon>Sphaerotilaceae</taxon>
        <taxon>Roseateles</taxon>
    </lineage>
</organism>
<evidence type="ECO:0000313" key="3">
    <source>
        <dbReference type="EMBL" id="TDP61322.1"/>
    </source>
</evidence>
<evidence type="ECO:0000256" key="1">
    <source>
        <dbReference type="SAM" id="SignalP"/>
    </source>
</evidence>
<evidence type="ECO:0000313" key="4">
    <source>
        <dbReference type="Proteomes" id="UP000295361"/>
    </source>
</evidence>
<feature type="chain" id="PRO_5020493031" evidence="1">
    <location>
        <begin position="27"/>
        <end position="222"/>
    </location>
</feature>
<dbReference type="InterPro" id="IPR013424">
    <property type="entry name" value="Ice-binding_C"/>
</dbReference>
<reference evidence="3 4" key="1">
    <citation type="submission" date="2019-03" db="EMBL/GenBank/DDBJ databases">
        <title>Genomic Encyclopedia of Type Strains, Phase IV (KMG-IV): sequencing the most valuable type-strain genomes for metagenomic binning, comparative biology and taxonomic classification.</title>
        <authorList>
            <person name="Goeker M."/>
        </authorList>
    </citation>
    <scope>NUCLEOTIDE SEQUENCE [LARGE SCALE GENOMIC DNA]</scope>
    <source>
        <strain evidence="3 4">DSM 16998</strain>
    </source>
</reference>
<gene>
    <name evidence="3" type="ORF">DES47_1135</name>
</gene>
<feature type="signal peptide" evidence="1">
    <location>
        <begin position="1"/>
        <end position="26"/>
    </location>
</feature>
<evidence type="ECO:0000259" key="2">
    <source>
        <dbReference type="Pfam" id="PF07589"/>
    </source>
</evidence>
<protein>
    <submittedName>
        <fullName evidence="3">Putative secreted protein with PEP-CTERM sorting signal</fullName>
    </submittedName>
</protein>
<name>A0A4R6QI74_9BURK</name>
<dbReference type="RefSeq" id="WP_133703643.1">
    <property type="nucleotide sequence ID" value="NZ_SNXS01000013.1"/>
</dbReference>
<feature type="domain" description="Ice-binding protein C-terminal" evidence="2">
    <location>
        <begin position="195"/>
        <end position="218"/>
    </location>
</feature>
<dbReference type="NCBIfam" id="TIGR02595">
    <property type="entry name" value="PEP_CTERM"/>
    <property type="match status" value="1"/>
</dbReference>
<keyword evidence="1" id="KW-0732">Signal</keyword>
<dbReference type="AlphaFoldDB" id="A0A4R6QI74"/>
<dbReference type="EMBL" id="SNXS01000013">
    <property type="protein sequence ID" value="TDP61322.1"/>
    <property type="molecule type" value="Genomic_DNA"/>
</dbReference>
<accession>A0A4R6QI74</accession>
<dbReference type="InParanoid" id="A0A4R6QI74"/>
<comment type="caution">
    <text evidence="3">The sequence shown here is derived from an EMBL/GenBank/DDBJ whole genome shotgun (WGS) entry which is preliminary data.</text>
</comment>
<dbReference type="Pfam" id="PF07589">
    <property type="entry name" value="PEP-CTERM"/>
    <property type="match status" value="1"/>
</dbReference>
<keyword evidence="4" id="KW-1185">Reference proteome</keyword>
<dbReference type="OrthoDB" id="288776at2"/>
<dbReference type="Proteomes" id="UP000295361">
    <property type="component" value="Unassembled WGS sequence"/>
</dbReference>